<protein>
    <submittedName>
        <fullName evidence="1">Uncharacterized protein</fullName>
    </submittedName>
</protein>
<name>A0A382WIP5_9ZZZZ</name>
<dbReference type="EMBL" id="UINC01160168">
    <property type="protein sequence ID" value="SVD58663.1"/>
    <property type="molecule type" value="Genomic_DNA"/>
</dbReference>
<gene>
    <name evidence="1" type="ORF">METZ01_LOCUS411517</name>
</gene>
<sequence length="81" mass="9585">MEFIIIALVGGIWIWREFAKSAKLWQIERDVEELRIWTERKDSQLIKIHADLNNLAHRIVDEQRLYAQKPEEKSGVIRVSG</sequence>
<organism evidence="1">
    <name type="scientific">marine metagenome</name>
    <dbReference type="NCBI Taxonomy" id="408172"/>
    <lineage>
        <taxon>unclassified sequences</taxon>
        <taxon>metagenomes</taxon>
        <taxon>ecological metagenomes</taxon>
    </lineage>
</organism>
<evidence type="ECO:0000313" key="1">
    <source>
        <dbReference type="EMBL" id="SVD58663.1"/>
    </source>
</evidence>
<proteinExistence type="predicted"/>
<dbReference type="AlphaFoldDB" id="A0A382WIP5"/>
<accession>A0A382WIP5</accession>
<reference evidence="1" key="1">
    <citation type="submission" date="2018-05" db="EMBL/GenBank/DDBJ databases">
        <authorList>
            <person name="Lanie J.A."/>
            <person name="Ng W.-L."/>
            <person name="Kazmierczak K.M."/>
            <person name="Andrzejewski T.M."/>
            <person name="Davidsen T.M."/>
            <person name="Wayne K.J."/>
            <person name="Tettelin H."/>
            <person name="Glass J.I."/>
            <person name="Rusch D."/>
            <person name="Podicherti R."/>
            <person name="Tsui H.-C.T."/>
            <person name="Winkler M.E."/>
        </authorList>
    </citation>
    <scope>NUCLEOTIDE SEQUENCE</scope>
</reference>